<proteinExistence type="predicted"/>
<reference evidence="2 3" key="1">
    <citation type="submission" date="2021-07" db="EMBL/GenBank/DDBJ databases">
        <authorList>
            <consortium name="Genoscope - CEA"/>
            <person name="William W."/>
        </authorList>
    </citation>
    <scope>NUCLEOTIDE SEQUENCE [LARGE SCALE GENOMIC DNA]</scope>
</reference>
<feature type="compositionally biased region" description="Pro residues" evidence="1">
    <location>
        <begin position="27"/>
        <end position="36"/>
    </location>
</feature>
<accession>A0A8D9LNZ0</accession>
<evidence type="ECO:0000256" key="1">
    <source>
        <dbReference type="SAM" id="MobiDB-lite"/>
    </source>
</evidence>
<name>A0A8D9LNZ0_BRACM</name>
<evidence type="ECO:0000313" key="2">
    <source>
        <dbReference type="EMBL" id="CAG7881322.1"/>
    </source>
</evidence>
<organism evidence="2 3">
    <name type="scientific">Brassica campestris</name>
    <name type="common">Field mustard</name>
    <dbReference type="NCBI Taxonomy" id="3711"/>
    <lineage>
        <taxon>Eukaryota</taxon>
        <taxon>Viridiplantae</taxon>
        <taxon>Streptophyta</taxon>
        <taxon>Embryophyta</taxon>
        <taxon>Tracheophyta</taxon>
        <taxon>Spermatophyta</taxon>
        <taxon>Magnoliopsida</taxon>
        <taxon>eudicotyledons</taxon>
        <taxon>Gunneridae</taxon>
        <taxon>Pentapetalae</taxon>
        <taxon>rosids</taxon>
        <taxon>malvids</taxon>
        <taxon>Brassicales</taxon>
        <taxon>Brassicaceae</taxon>
        <taxon>Brassiceae</taxon>
        <taxon>Brassica</taxon>
    </lineage>
</organism>
<sequence length="170" mass="17778">MGKRKGPKLRSPPKGGRSTSGSASVPKVPPSDPPTPTGSAVVESDTESVAAGSPAPLKESATLQLENEAPNGLEPQSKPAGGPVIAIVADPDTINKEQQNSATKTSVSLPVTPEIALADPELTDEIETEKEVRVSVNSVTDVPKIAETKSSIQLEKEAYNLLIHFLKPLR</sequence>
<dbReference type="Gramene" id="A03p26650.2_BraZ1">
    <property type="protein sequence ID" value="A03p26650.2_BraZ1.CDS.1"/>
    <property type="gene ID" value="A03g26650.2_BraZ1"/>
</dbReference>
<gene>
    <name evidence="2" type="ORF">BRAPAZ1V2_A03P26650.2</name>
</gene>
<protein>
    <submittedName>
        <fullName evidence="2">Uncharacterized protein</fullName>
    </submittedName>
</protein>
<dbReference type="AlphaFoldDB" id="A0A8D9LNZ0"/>
<feature type="region of interest" description="Disordered" evidence="1">
    <location>
        <begin position="1"/>
        <end position="84"/>
    </location>
</feature>
<dbReference type="Proteomes" id="UP000694005">
    <property type="component" value="Chromosome A03"/>
</dbReference>
<evidence type="ECO:0000313" key="3">
    <source>
        <dbReference type="Proteomes" id="UP000694005"/>
    </source>
</evidence>
<dbReference type="EMBL" id="LS974619">
    <property type="protein sequence ID" value="CAG7881322.1"/>
    <property type="molecule type" value="Genomic_DNA"/>
</dbReference>